<dbReference type="InterPro" id="IPR036390">
    <property type="entry name" value="WH_DNA-bd_sf"/>
</dbReference>
<comment type="caution">
    <text evidence="1">The sequence shown here is derived from an EMBL/GenBank/DDBJ whole genome shotgun (WGS) entry which is preliminary data.</text>
</comment>
<gene>
    <name evidence="1" type="ORF">ACFP0N_23725</name>
</gene>
<sequence>MTNQQVSDPEPATQSAAYWTGAAHAALMAFIRARRADLGFTEPQFWLLRLLSAQDLSPDGRGLTVPELRKALRAHLGPGVEPGAEAAPLVELGWLRSDDAGRLWITEAGEAARADLVEHAPAVRERILRGIDDADWSTTVRVLHQLIRNVGGRLA</sequence>
<dbReference type="EMBL" id="JBHSOD010000033">
    <property type="protein sequence ID" value="MFC5887981.1"/>
    <property type="molecule type" value="Genomic_DNA"/>
</dbReference>
<name>A0ABW1F1J1_9ACTN</name>
<reference evidence="2" key="1">
    <citation type="journal article" date="2019" name="Int. J. Syst. Evol. Microbiol.">
        <title>The Global Catalogue of Microorganisms (GCM) 10K type strain sequencing project: providing services to taxonomists for standard genome sequencing and annotation.</title>
        <authorList>
            <consortium name="The Broad Institute Genomics Platform"/>
            <consortium name="The Broad Institute Genome Sequencing Center for Infectious Disease"/>
            <person name="Wu L."/>
            <person name="Ma J."/>
        </authorList>
    </citation>
    <scope>NUCLEOTIDE SEQUENCE [LARGE SCALE GENOMIC DNA]</scope>
    <source>
        <strain evidence="2">CGMCC 4.1469</strain>
    </source>
</reference>
<dbReference type="InterPro" id="IPR036388">
    <property type="entry name" value="WH-like_DNA-bd_sf"/>
</dbReference>
<dbReference type="Proteomes" id="UP001596067">
    <property type="component" value="Unassembled WGS sequence"/>
</dbReference>
<organism evidence="1 2">
    <name type="scientific">Kitasatospora aburaviensis</name>
    <dbReference type="NCBI Taxonomy" id="67265"/>
    <lineage>
        <taxon>Bacteria</taxon>
        <taxon>Bacillati</taxon>
        <taxon>Actinomycetota</taxon>
        <taxon>Actinomycetes</taxon>
        <taxon>Kitasatosporales</taxon>
        <taxon>Streptomycetaceae</taxon>
        <taxon>Kitasatospora</taxon>
    </lineage>
</organism>
<protein>
    <submittedName>
        <fullName evidence="1">MarR family winged helix-turn-helix transcriptional regulator</fullName>
    </submittedName>
</protein>
<evidence type="ECO:0000313" key="1">
    <source>
        <dbReference type="EMBL" id="MFC5887981.1"/>
    </source>
</evidence>
<dbReference type="SUPFAM" id="SSF46785">
    <property type="entry name" value="Winged helix' DNA-binding domain"/>
    <property type="match status" value="1"/>
</dbReference>
<keyword evidence="2" id="KW-1185">Reference proteome</keyword>
<dbReference type="Gene3D" id="1.10.10.10">
    <property type="entry name" value="Winged helix-like DNA-binding domain superfamily/Winged helix DNA-binding domain"/>
    <property type="match status" value="1"/>
</dbReference>
<evidence type="ECO:0000313" key="2">
    <source>
        <dbReference type="Proteomes" id="UP001596067"/>
    </source>
</evidence>
<accession>A0ABW1F1J1</accession>
<dbReference type="RefSeq" id="WP_313765598.1">
    <property type="nucleotide sequence ID" value="NZ_BAAAVH010000002.1"/>
</dbReference>
<proteinExistence type="predicted"/>